<dbReference type="InterPro" id="IPR009606">
    <property type="entry name" value="DEAL/Modifying_wall_lignin1/2"/>
</dbReference>
<feature type="transmembrane region" description="Helical" evidence="8">
    <location>
        <begin position="182"/>
        <end position="208"/>
    </location>
</feature>
<evidence type="ECO:0000313" key="9">
    <source>
        <dbReference type="EnsemblPlants" id="OMERI05G15370.2"/>
    </source>
</evidence>
<protein>
    <submittedName>
        <fullName evidence="9">Uncharacterized protein</fullName>
    </submittedName>
</protein>
<reference evidence="9" key="1">
    <citation type="submission" date="2015-04" db="UniProtKB">
        <authorList>
            <consortium name="EnsemblPlants"/>
        </authorList>
    </citation>
    <scope>IDENTIFICATION</scope>
</reference>
<feature type="transmembrane region" description="Helical" evidence="8">
    <location>
        <begin position="253"/>
        <end position="276"/>
    </location>
</feature>
<evidence type="ECO:0000256" key="1">
    <source>
        <dbReference type="ARBA" id="ARBA00004127"/>
    </source>
</evidence>
<dbReference type="Proteomes" id="UP000008021">
    <property type="component" value="Chromosome 5"/>
</dbReference>
<evidence type="ECO:0000256" key="5">
    <source>
        <dbReference type="ARBA" id="ARBA00023136"/>
    </source>
</evidence>
<name>A0A0E0DRU0_9ORYZ</name>
<keyword evidence="10" id="KW-1185">Reference proteome</keyword>
<evidence type="ECO:0000256" key="2">
    <source>
        <dbReference type="ARBA" id="ARBA00022692"/>
    </source>
</evidence>
<evidence type="ECO:0000256" key="6">
    <source>
        <dbReference type="ARBA" id="ARBA00029467"/>
    </source>
</evidence>
<dbReference type="Pfam" id="PF06749">
    <property type="entry name" value="DUF1218"/>
    <property type="match status" value="1"/>
</dbReference>
<feature type="region of interest" description="Disordered" evidence="7">
    <location>
        <begin position="391"/>
        <end position="415"/>
    </location>
</feature>
<accession>A0A0E0DRU0</accession>
<dbReference type="Gramene" id="OMERI05G15370.2">
    <property type="protein sequence ID" value="OMERI05G15370.2"/>
    <property type="gene ID" value="OMERI05G15370"/>
</dbReference>
<evidence type="ECO:0000256" key="8">
    <source>
        <dbReference type="SAM" id="Phobius"/>
    </source>
</evidence>
<feature type="transmembrane region" description="Helical" evidence="8">
    <location>
        <begin position="136"/>
        <end position="157"/>
    </location>
</feature>
<evidence type="ECO:0000256" key="4">
    <source>
        <dbReference type="ARBA" id="ARBA00022989"/>
    </source>
</evidence>
<keyword evidence="4 8" id="KW-1133">Transmembrane helix</keyword>
<dbReference type="InterPro" id="IPR052222">
    <property type="entry name" value="DESIGUAL"/>
</dbReference>
<comment type="subcellular location">
    <subcellularLocation>
        <location evidence="1">Endomembrane system</location>
        <topology evidence="1">Multi-pass membrane protein</topology>
    </subcellularLocation>
</comment>
<dbReference type="HOGENOM" id="CLU_662900_0_0_1"/>
<proteinExistence type="inferred from homology"/>
<feature type="compositionally biased region" description="Low complexity" evidence="7">
    <location>
        <begin position="329"/>
        <end position="354"/>
    </location>
</feature>
<feature type="transmembrane region" description="Helical" evidence="8">
    <location>
        <begin position="220"/>
        <end position="241"/>
    </location>
</feature>
<organism evidence="9">
    <name type="scientific">Oryza meridionalis</name>
    <dbReference type="NCBI Taxonomy" id="40149"/>
    <lineage>
        <taxon>Eukaryota</taxon>
        <taxon>Viridiplantae</taxon>
        <taxon>Streptophyta</taxon>
        <taxon>Embryophyta</taxon>
        <taxon>Tracheophyta</taxon>
        <taxon>Spermatophyta</taxon>
        <taxon>Magnoliopsida</taxon>
        <taxon>Liliopsida</taxon>
        <taxon>Poales</taxon>
        <taxon>Poaceae</taxon>
        <taxon>BOP clade</taxon>
        <taxon>Oryzoideae</taxon>
        <taxon>Oryzeae</taxon>
        <taxon>Oryzinae</taxon>
        <taxon>Oryza</taxon>
    </lineage>
</organism>
<keyword evidence="3" id="KW-0732">Signal</keyword>
<dbReference type="PANTHER" id="PTHR31769">
    <property type="entry name" value="OS07G0462200 PROTEIN-RELATED"/>
    <property type="match status" value="1"/>
</dbReference>
<feature type="compositionally biased region" description="Pro residues" evidence="7">
    <location>
        <begin position="355"/>
        <end position="364"/>
    </location>
</feature>
<reference evidence="9" key="2">
    <citation type="submission" date="2018-05" db="EMBL/GenBank/DDBJ databases">
        <title>OmerRS3 (Oryza meridionalis Reference Sequence Version 3).</title>
        <authorList>
            <person name="Zhang J."/>
            <person name="Kudrna D."/>
            <person name="Lee S."/>
            <person name="Talag J."/>
            <person name="Welchert J."/>
            <person name="Wing R.A."/>
        </authorList>
    </citation>
    <scope>NUCLEOTIDE SEQUENCE [LARGE SCALE GENOMIC DNA]</scope>
    <source>
        <strain evidence="9">cv. OR44</strain>
    </source>
</reference>
<feature type="region of interest" description="Disordered" evidence="7">
    <location>
        <begin position="303"/>
        <end position="374"/>
    </location>
</feature>
<evidence type="ECO:0000256" key="3">
    <source>
        <dbReference type="ARBA" id="ARBA00022729"/>
    </source>
</evidence>
<dbReference type="EnsemblPlants" id="OMERI05G15370.2">
    <property type="protein sequence ID" value="OMERI05G15370.2"/>
    <property type="gene ID" value="OMERI05G15370"/>
</dbReference>
<dbReference type="STRING" id="40149.A0A0E0DRU0"/>
<evidence type="ECO:0000313" key="10">
    <source>
        <dbReference type="Proteomes" id="UP000008021"/>
    </source>
</evidence>
<feature type="compositionally biased region" description="Basic and acidic residues" evidence="7">
    <location>
        <begin position="391"/>
        <end position="405"/>
    </location>
</feature>
<dbReference type="AlphaFoldDB" id="A0A0E0DRU0"/>
<evidence type="ECO:0000256" key="7">
    <source>
        <dbReference type="SAM" id="MobiDB-lite"/>
    </source>
</evidence>
<sequence>MVLGITSYLMLRTRPEPEYDDDEPTPIVVPMVIAFQPVYPNPLLVPVPAQGIGASQAPPPIQLQFAHPATLPPQGGWYGQAPNQQFAAPASAQGYYGWQAPNQQRFPCAQTDAVTHTRQGLGRLGRRMAGKMDKTTIIVSAVVGSLGLLSAILGFSAEGTKITVTDILFGGKCLYPENPATALGVCAAVFLLLAQITVSAVGGCCGCCKSRSIPSETKRIIGVICAVLFVVGAAWNANVARNTAPVCYVLKDGIFAGAAVLALAATALGIASYVTLRGQRNEAVRTPKPGEQQPAPAAGIAMGHPAAQSLSPPASAPPPPAQQGGDGRAPTSPQPQVAAASPAPAQQVGSHAPDQPLPPHPPPGDAQIHSSSRHLRQSWLYVSIGLEAHAARSNRELERSSRRQMPDGSVNELAS</sequence>
<dbReference type="GO" id="GO:0012505">
    <property type="term" value="C:endomembrane system"/>
    <property type="evidence" value="ECO:0007669"/>
    <property type="project" value="UniProtKB-SubCell"/>
</dbReference>
<keyword evidence="2 8" id="KW-0812">Transmembrane</keyword>
<comment type="similarity">
    <text evidence="6">Belongs to the DESIGUAL family.</text>
</comment>
<keyword evidence="5 8" id="KW-0472">Membrane</keyword>